<gene>
    <name evidence="1" type="ORF">Poly30_29020</name>
</gene>
<dbReference type="RefSeq" id="WP_145198358.1">
    <property type="nucleotide sequence ID" value="NZ_CP036434.1"/>
</dbReference>
<organism evidence="1 2">
    <name type="scientific">Saltatorellus ferox</name>
    <dbReference type="NCBI Taxonomy" id="2528018"/>
    <lineage>
        <taxon>Bacteria</taxon>
        <taxon>Pseudomonadati</taxon>
        <taxon>Planctomycetota</taxon>
        <taxon>Planctomycetia</taxon>
        <taxon>Planctomycetia incertae sedis</taxon>
        <taxon>Saltatorellus</taxon>
    </lineage>
</organism>
<dbReference type="EMBL" id="CP036434">
    <property type="protein sequence ID" value="QDV07378.1"/>
    <property type="molecule type" value="Genomic_DNA"/>
</dbReference>
<dbReference type="Proteomes" id="UP000320390">
    <property type="component" value="Chromosome"/>
</dbReference>
<name>A0A518ETH0_9BACT</name>
<evidence type="ECO:0000313" key="1">
    <source>
        <dbReference type="EMBL" id="QDV07378.1"/>
    </source>
</evidence>
<sequence>MTTDFHSPVGPDDIDSDLTPEQLREADALEALLARSAGPRGDQALGDDGELARIVGRVRSGCSTTSAADELQARRVAQRVLARTTREDISRRADVGVILGFAADRLRDSALLRVAAALLIVQLTLVPLVAWQVWKAPHSGVFQTGIEPSAAELAKALEDLPADDLVNDLGLDEAGNGVVDSLDRALDRMALEESLLEANAFLALRASAIPDDLEPTSRIGEALRVLTRLAVLDARTSDRENPSSLALRAEWLGGLREAPTGFGAIVAAEARLDHLVAGGGWEGLPEALERVVEAGLKSLAGRTMRRAQLLGVALPSEGQSLIEETNQVWVRSSDAWLRALGDAARTAEPGDPYVQAWCRAIVQDS</sequence>
<evidence type="ECO:0000313" key="2">
    <source>
        <dbReference type="Proteomes" id="UP000320390"/>
    </source>
</evidence>
<reference evidence="1 2" key="1">
    <citation type="submission" date="2019-02" db="EMBL/GenBank/DDBJ databases">
        <title>Deep-cultivation of Planctomycetes and their phenomic and genomic characterization uncovers novel biology.</title>
        <authorList>
            <person name="Wiegand S."/>
            <person name="Jogler M."/>
            <person name="Boedeker C."/>
            <person name="Pinto D."/>
            <person name="Vollmers J."/>
            <person name="Rivas-Marin E."/>
            <person name="Kohn T."/>
            <person name="Peeters S.H."/>
            <person name="Heuer A."/>
            <person name="Rast P."/>
            <person name="Oberbeckmann S."/>
            <person name="Bunk B."/>
            <person name="Jeske O."/>
            <person name="Meyerdierks A."/>
            <person name="Storesund J.E."/>
            <person name="Kallscheuer N."/>
            <person name="Luecker S."/>
            <person name="Lage O.M."/>
            <person name="Pohl T."/>
            <person name="Merkel B.J."/>
            <person name="Hornburger P."/>
            <person name="Mueller R.-W."/>
            <person name="Bruemmer F."/>
            <person name="Labrenz M."/>
            <person name="Spormann A.M."/>
            <person name="Op den Camp H."/>
            <person name="Overmann J."/>
            <person name="Amann R."/>
            <person name="Jetten M.S.M."/>
            <person name="Mascher T."/>
            <person name="Medema M.H."/>
            <person name="Devos D.P."/>
            <person name="Kaster A.-K."/>
            <person name="Ovreas L."/>
            <person name="Rohde M."/>
            <person name="Galperin M.Y."/>
            <person name="Jogler C."/>
        </authorList>
    </citation>
    <scope>NUCLEOTIDE SEQUENCE [LARGE SCALE GENOMIC DNA]</scope>
    <source>
        <strain evidence="1 2">Poly30</strain>
    </source>
</reference>
<accession>A0A518ETH0</accession>
<dbReference type="AlphaFoldDB" id="A0A518ETH0"/>
<proteinExistence type="predicted"/>
<protein>
    <submittedName>
        <fullName evidence="1">Uncharacterized protein</fullName>
    </submittedName>
</protein>
<keyword evidence="2" id="KW-1185">Reference proteome</keyword>